<sequence length="362" mass="40518">MRRSGDGVTTRRSSGSGRSSSCSREIDWIADEHGGLQRPSKRFKAQEWKKTAECLSHKTGNSVKRRNTWSQDEDDILIQMVGPHCKNKWSDIARSIPGRSRRQCQERWMYYLDPAVNNQPWSEQEDITLIRAHRIFGNKWCKLAKHFPGRTGKAIKNHWHTLMNGKRNSDYVRGLTIDNKCSGSIKSGQDSCINIQVAVDCPIRPKPEQGFTEDGRNAALKKKGSDSMSSEWYVSVNVSEGQIARSSLPVVTKEKEVLPSSSVDQKVSCVAAKFSTSLPKKELANCLEAPLNGLDAGLYPAHDHVSIHDHFDDICSSANPESPELHQLANIAELLDMSYCDSLMIVPPDSPNDGNSMEGMWY</sequence>
<feature type="domain" description="Myb-like" evidence="3">
    <location>
        <begin position="61"/>
        <end position="112"/>
    </location>
</feature>
<reference evidence="5 6" key="1">
    <citation type="journal article" date="2009" name="Nature">
        <title>The Sorghum bicolor genome and the diversification of grasses.</title>
        <authorList>
            <person name="Paterson A.H."/>
            <person name="Bowers J.E."/>
            <person name="Bruggmann R."/>
            <person name="Dubchak I."/>
            <person name="Grimwood J."/>
            <person name="Gundlach H."/>
            <person name="Haberer G."/>
            <person name="Hellsten U."/>
            <person name="Mitros T."/>
            <person name="Poliakov A."/>
            <person name="Schmutz J."/>
            <person name="Spannagl M."/>
            <person name="Tang H."/>
            <person name="Wang X."/>
            <person name="Wicker T."/>
            <person name="Bharti A.K."/>
            <person name="Chapman J."/>
            <person name="Feltus F.A."/>
            <person name="Gowik U."/>
            <person name="Grigoriev I.V."/>
            <person name="Lyons E."/>
            <person name="Maher C.A."/>
            <person name="Martis M."/>
            <person name="Narechania A."/>
            <person name="Otillar R.P."/>
            <person name="Penning B.W."/>
            <person name="Salamov A.A."/>
            <person name="Wang Y."/>
            <person name="Zhang L."/>
            <person name="Carpita N.C."/>
            <person name="Freeling M."/>
            <person name="Gingle A.R."/>
            <person name="Hash C.T."/>
            <person name="Keller B."/>
            <person name="Klein P."/>
            <person name="Kresovich S."/>
            <person name="McCann M.C."/>
            <person name="Ming R."/>
            <person name="Peterson D.G."/>
            <person name="Mehboob-ur-Rahman"/>
            <person name="Ware D."/>
            <person name="Westhoff P."/>
            <person name="Mayer K.F."/>
            <person name="Messing J."/>
            <person name="Rokhsar D.S."/>
        </authorList>
    </citation>
    <scope>NUCLEOTIDE SEQUENCE [LARGE SCALE GENOMIC DNA]</scope>
    <source>
        <strain evidence="6">cv. BTx623</strain>
    </source>
</reference>
<proteinExistence type="predicted"/>
<dbReference type="Pfam" id="PF13921">
    <property type="entry name" value="Myb_DNA-bind_6"/>
    <property type="match status" value="1"/>
</dbReference>
<dbReference type="CDD" id="cd00167">
    <property type="entry name" value="SANT"/>
    <property type="match status" value="2"/>
</dbReference>
<feature type="domain" description="HTH myb-type" evidence="4">
    <location>
        <begin position="113"/>
        <end position="167"/>
    </location>
</feature>
<feature type="region of interest" description="Disordered" evidence="2">
    <location>
        <begin position="1"/>
        <end position="24"/>
    </location>
</feature>
<dbReference type="PROSITE" id="PS51294">
    <property type="entry name" value="HTH_MYB"/>
    <property type="match status" value="2"/>
</dbReference>
<dbReference type="AlphaFoldDB" id="A0A194YP85"/>
<dbReference type="PANTHER" id="PTHR45614:SF109">
    <property type="match status" value="1"/>
</dbReference>
<dbReference type="InterPro" id="IPR001005">
    <property type="entry name" value="SANT/Myb"/>
</dbReference>
<dbReference type="PROSITE" id="PS50090">
    <property type="entry name" value="MYB_LIKE"/>
    <property type="match status" value="2"/>
</dbReference>
<feature type="domain" description="HTH myb-type" evidence="4">
    <location>
        <begin position="61"/>
        <end position="112"/>
    </location>
</feature>
<dbReference type="GO" id="GO:0006355">
    <property type="term" value="P:regulation of DNA-templated transcription"/>
    <property type="evidence" value="ECO:0000318"/>
    <property type="project" value="GO_Central"/>
</dbReference>
<dbReference type="InParanoid" id="A0A194YP85"/>
<evidence type="ECO:0000259" key="3">
    <source>
        <dbReference type="PROSITE" id="PS50090"/>
    </source>
</evidence>
<dbReference type="SUPFAM" id="SSF46689">
    <property type="entry name" value="Homeodomain-like"/>
    <property type="match status" value="1"/>
</dbReference>
<dbReference type="GO" id="GO:0005634">
    <property type="term" value="C:nucleus"/>
    <property type="evidence" value="ECO:0000318"/>
    <property type="project" value="GO_Central"/>
</dbReference>
<evidence type="ECO:0000313" key="6">
    <source>
        <dbReference type="Proteomes" id="UP000000768"/>
    </source>
</evidence>
<dbReference type="Gene3D" id="1.10.10.60">
    <property type="entry name" value="Homeodomain-like"/>
    <property type="match status" value="2"/>
</dbReference>
<evidence type="ECO:0000259" key="4">
    <source>
        <dbReference type="PROSITE" id="PS51294"/>
    </source>
</evidence>
<feature type="domain" description="Myb-like" evidence="3">
    <location>
        <begin position="113"/>
        <end position="163"/>
    </location>
</feature>
<dbReference type="ExpressionAtlas" id="A0A194YP85">
    <property type="expression patterns" value="baseline and differential"/>
</dbReference>
<dbReference type="InterPro" id="IPR009057">
    <property type="entry name" value="Homeodomain-like_sf"/>
</dbReference>
<dbReference type="GO" id="GO:0000981">
    <property type="term" value="F:DNA-binding transcription factor activity, RNA polymerase II-specific"/>
    <property type="evidence" value="ECO:0000318"/>
    <property type="project" value="GO_Central"/>
</dbReference>
<dbReference type="EMBL" id="CM000763">
    <property type="protein sequence ID" value="KXG30007.1"/>
    <property type="molecule type" value="Genomic_DNA"/>
</dbReference>
<gene>
    <name evidence="5" type="ORF">SORBI_3004G123200</name>
</gene>
<dbReference type="OMA" id="QAHKTHG"/>
<dbReference type="Proteomes" id="UP000000768">
    <property type="component" value="Chromosome 4"/>
</dbReference>
<evidence type="ECO:0000256" key="2">
    <source>
        <dbReference type="SAM" id="MobiDB-lite"/>
    </source>
</evidence>
<dbReference type="Gramene" id="KXG30007">
    <property type="protein sequence ID" value="KXG30007"/>
    <property type="gene ID" value="SORBI_3004G123200"/>
</dbReference>
<dbReference type="InterPro" id="IPR017930">
    <property type="entry name" value="Myb_dom"/>
</dbReference>
<dbReference type="InterPro" id="IPR050560">
    <property type="entry name" value="MYB_TF"/>
</dbReference>
<dbReference type="SMART" id="SM00717">
    <property type="entry name" value="SANT"/>
    <property type="match status" value="2"/>
</dbReference>
<keyword evidence="1" id="KW-0238">DNA-binding</keyword>
<accession>A0A194YP85</accession>
<dbReference type="GO" id="GO:0000978">
    <property type="term" value="F:RNA polymerase II cis-regulatory region sequence-specific DNA binding"/>
    <property type="evidence" value="ECO:0000318"/>
    <property type="project" value="GO_Central"/>
</dbReference>
<dbReference type="SMR" id="A0A194YP85"/>
<feature type="compositionally biased region" description="Low complexity" evidence="2">
    <location>
        <begin position="1"/>
        <end position="23"/>
    </location>
</feature>
<dbReference type="PANTHER" id="PTHR45614">
    <property type="entry name" value="MYB PROTEIN-RELATED"/>
    <property type="match status" value="1"/>
</dbReference>
<organism evidence="5 6">
    <name type="scientific">Sorghum bicolor</name>
    <name type="common">Sorghum</name>
    <name type="synonym">Sorghum vulgare</name>
    <dbReference type="NCBI Taxonomy" id="4558"/>
    <lineage>
        <taxon>Eukaryota</taxon>
        <taxon>Viridiplantae</taxon>
        <taxon>Streptophyta</taxon>
        <taxon>Embryophyta</taxon>
        <taxon>Tracheophyta</taxon>
        <taxon>Spermatophyta</taxon>
        <taxon>Magnoliopsida</taxon>
        <taxon>Liliopsida</taxon>
        <taxon>Poales</taxon>
        <taxon>Poaceae</taxon>
        <taxon>PACMAD clade</taxon>
        <taxon>Panicoideae</taxon>
        <taxon>Andropogonodae</taxon>
        <taxon>Andropogoneae</taxon>
        <taxon>Sorghinae</taxon>
        <taxon>Sorghum</taxon>
    </lineage>
</organism>
<dbReference type="STRING" id="4558.A0A194YP85"/>
<evidence type="ECO:0000313" key="5">
    <source>
        <dbReference type="EMBL" id="KXG30007.1"/>
    </source>
</evidence>
<protein>
    <submittedName>
        <fullName evidence="5">Uncharacterized protein</fullName>
    </submittedName>
</protein>
<evidence type="ECO:0000256" key="1">
    <source>
        <dbReference type="ARBA" id="ARBA00023125"/>
    </source>
</evidence>
<reference evidence="6" key="2">
    <citation type="journal article" date="2018" name="Plant J.">
        <title>The Sorghum bicolor reference genome: improved assembly, gene annotations, a transcriptome atlas, and signatures of genome organization.</title>
        <authorList>
            <person name="McCormick R.F."/>
            <person name="Truong S.K."/>
            <person name="Sreedasyam A."/>
            <person name="Jenkins J."/>
            <person name="Shu S."/>
            <person name="Sims D."/>
            <person name="Kennedy M."/>
            <person name="Amirebrahimi M."/>
            <person name="Weers B.D."/>
            <person name="McKinley B."/>
            <person name="Mattison A."/>
            <person name="Morishige D.T."/>
            <person name="Grimwood J."/>
            <person name="Schmutz J."/>
            <person name="Mullet J.E."/>
        </authorList>
    </citation>
    <scope>NUCLEOTIDE SEQUENCE [LARGE SCALE GENOMIC DNA]</scope>
    <source>
        <strain evidence="6">cv. BTx623</strain>
    </source>
</reference>
<name>A0A194YP85_SORBI</name>
<keyword evidence="6" id="KW-1185">Reference proteome</keyword>